<comment type="caution">
    <text evidence="6">The sequence shown here is derived from an EMBL/GenBank/DDBJ whole genome shotgun (WGS) entry which is preliminary data.</text>
</comment>
<comment type="cofactor">
    <cofactor evidence="1">
        <name>pyridoxal 5'-phosphate</name>
        <dbReference type="ChEBI" id="CHEBI:597326"/>
    </cofactor>
</comment>
<dbReference type="PANTHER" id="PTHR11986">
    <property type="entry name" value="AMINOTRANSFERASE CLASS III"/>
    <property type="match status" value="1"/>
</dbReference>
<dbReference type="Proteomes" id="UP001595846">
    <property type="component" value="Unassembled WGS sequence"/>
</dbReference>
<comment type="similarity">
    <text evidence="5">Belongs to the class-III pyridoxal-phosphate-dependent aminotransferase family.</text>
</comment>
<evidence type="ECO:0000313" key="6">
    <source>
        <dbReference type="EMBL" id="MFC3957513.1"/>
    </source>
</evidence>
<dbReference type="RefSeq" id="WP_256533742.1">
    <property type="nucleotide sequence ID" value="NZ_CP101824.1"/>
</dbReference>
<dbReference type="InterPro" id="IPR005814">
    <property type="entry name" value="Aminotrans_3"/>
</dbReference>
<dbReference type="Gene3D" id="3.40.640.10">
    <property type="entry name" value="Type I PLP-dependent aspartate aminotransferase-like (Major domain)"/>
    <property type="match status" value="1"/>
</dbReference>
<dbReference type="InterPro" id="IPR015424">
    <property type="entry name" value="PyrdxlP-dep_Trfase"/>
</dbReference>
<gene>
    <name evidence="6" type="ORF">ACFOUR_03875</name>
</gene>
<keyword evidence="7" id="KW-1185">Reference proteome</keyword>
<protein>
    <submittedName>
        <fullName evidence="6">Aspartate aminotransferase family protein</fullName>
    </submittedName>
</protein>
<dbReference type="AlphaFoldDB" id="A0ABD5NKF9"/>
<proteinExistence type="inferred from homology"/>
<organism evidence="6 7">
    <name type="scientific">Halovivax cerinus</name>
    <dbReference type="NCBI Taxonomy" id="1487865"/>
    <lineage>
        <taxon>Archaea</taxon>
        <taxon>Methanobacteriati</taxon>
        <taxon>Methanobacteriota</taxon>
        <taxon>Stenosarchaea group</taxon>
        <taxon>Halobacteria</taxon>
        <taxon>Halobacteriales</taxon>
        <taxon>Natrialbaceae</taxon>
        <taxon>Halovivax</taxon>
    </lineage>
</organism>
<reference evidence="6 7" key="1">
    <citation type="journal article" date="2019" name="Int. J. Syst. Evol. Microbiol.">
        <title>The Global Catalogue of Microorganisms (GCM) 10K type strain sequencing project: providing services to taxonomists for standard genome sequencing and annotation.</title>
        <authorList>
            <consortium name="The Broad Institute Genomics Platform"/>
            <consortium name="The Broad Institute Genome Sequencing Center for Infectious Disease"/>
            <person name="Wu L."/>
            <person name="Ma J."/>
        </authorList>
    </citation>
    <scope>NUCLEOTIDE SEQUENCE [LARGE SCALE GENOMIC DNA]</scope>
    <source>
        <strain evidence="6 7">IBRC-M 10256</strain>
    </source>
</reference>
<dbReference type="CDD" id="cd00610">
    <property type="entry name" value="OAT_like"/>
    <property type="match status" value="1"/>
</dbReference>
<dbReference type="Pfam" id="PF00202">
    <property type="entry name" value="Aminotran_3"/>
    <property type="match status" value="1"/>
</dbReference>
<accession>A0ABD5NKF9</accession>
<dbReference type="EMBL" id="JBHSAQ010000002">
    <property type="protein sequence ID" value="MFC3957513.1"/>
    <property type="molecule type" value="Genomic_DNA"/>
</dbReference>
<evidence type="ECO:0000256" key="2">
    <source>
        <dbReference type="ARBA" id="ARBA00022576"/>
    </source>
</evidence>
<evidence type="ECO:0000256" key="5">
    <source>
        <dbReference type="RuleBase" id="RU003560"/>
    </source>
</evidence>
<dbReference type="SUPFAM" id="SSF53383">
    <property type="entry name" value="PLP-dependent transferases"/>
    <property type="match status" value="1"/>
</dbReference>
<dbReference type="InterPro" id="IPR050103">
    <property type="entry name" value="Class-III_PLP-dep_AT"/>
</dbReference>
<dbReference type="GO" id="GO:0008483">
    <property type="term" value="F:transaminase activity"/>
    <property type="evidence" value="ECO:0007669"/>
    <property type="project" value="UniProtKB-KW"/>
</dbReference>
<evidence type="ECO:0000256" key="1">
    <source>
        <dbReference type="ARBA" id="ARBA00001933"/>
    </source>
</evidence>
<evidence type="ECO:0000313" key="7">
    <source>
        <dbReference type="Proteomes" id="UP001595846"/>
    </source>
</evidence>
<keyword evidence="2 6" id="KW-0032">Aminotransferase</keyword>
<keyword evidence="4 5" id="KW-0663">Pyridoxal phosphate</keyword>
<keyword evidence="3" id="KW-0808">Transferase</keyword>
<dbReference type="InterPro" id="IPR015421">
    <property type="entry name" value="PyrdxlP-dep_Trfase_major"/>
</dbReference>
<dbReference type="GeneID" id="73902878"/>
<dbReference type="InterPro" id="IPR015422">
    <property type="entry name" value="PyrdxlP-dep_Trfase_small"/>
</dbReference>
<evidence type="ECO:0000256" key="4">
    <source>
        <dbReference type="ARBA" id="ARBA00022898"/>
    </source>
</evidence>
<dbReference type="Gene3D" id="3.90.1150.10">
    <property type="entry name" value="Aspartate Aminotransferase, domain 1"/>
    <property type="match status" value="1"/>
</dbReference>
<dbReference type="PANTHER" id="PTHR11986:SF79">
    <property type="entry name" value="ACETYLORNITHINE AMINOTRANSFERASE, MITOCHONDRIAL"/>
    <property type="match status" value="1"/>
</dbReference>
<name>A0ABD5NKF9_9EURY</name>
<dbReference type="PIRSF" id="PIRSF000521">
    <property type="entry name" value="Transaminase_4ab_Lys_Orn"/>
    <property type="match status" value="1"/>
</dbReference>
<dbReference type="FunFam" id="3.40.640.10:FF:000004">
    <property type="entry name" value="Acetylornithine aminotransferase"/>
    <property type="match status" value="1"/>
</dbReference>
<evidence type="ECO:0000256" key="3">
    <source>
        <dbReference type="ARBA" id="ARBA00022679"/>
    </source>
</evidence>
<sequence length="384" mass="39771">MSGFVYSQKPITIDSGDGVTLTSDDGTEYLDFGASYACTPVGHCHPNVVGAIQEQASELLFVQGSYPVETRSTLTAQLAALAPGDIENVWLCNSGTEANEAALKFARSATDGTKIVAARDAFHGRTAASLSATWKPKYKAPYEPLLEDHVEFVPYGDATALEAAVDDETAAVILEPVQGEGGVNPAPAGYLRAAREVTAETGSALIFDEIQTGLGRTGSFWACENDTLVDSPVVPDILTSAKGIASGLPIGATLCADWVAEGAASHGSTFSGNPLVAAAATATLDVIVDEDLAANAAAVGETLVDELETADLPIDEVRGLGLMCGLEVGRGANRVLRDLALEHEILALPAGRTVVRLLPPLTIDESQAHAVVDALEDELAGTAD</sequence>